<dbReference type="EMBL" id="CAJNOH010005266">
    <property type="protein sequence ID" value="CAF1393623.1"/>
    <property type="molecule type" value="Genomic_DNA"/>
</dbReference>
<dbReference type="Proteomes" id="UP000663870">
    <property type="component" value="Unassembled WGS sequence"/>
</dbReference>
<accession>A0A815KC07</accession>
<feature type="non-terminal residue" evidence="1">
    <location>
        <position position="1"/>
    </location>
</feature>
<comment type="caution">
    <text evidence="1">The sequence shown here is derived from an EMBL/GenBank/DDBJ whole genome shotgun (WGS) entry which is preliminary data.</text>
</comment>
<evidence type="ECO:0000313" key="4">
    <source>
        <dbReference type="Proteomes" id="UP000663870"/>
    </source>
</evidence>
<dbReference type="Proteomes" id="UP000663854">
    <property type="component" value="Unassembled WGS sequence"/>
</dbReference>
<sequence length="22" mass="2450">QTLNSVQHKFKISICNTSCVQA</sequence>
<evidence type="ECO:0000313" key="3">
    <source>
        <dbReference type="Proteomes" id="UP000663854"/>
    </source>
</evidence>
<dbReference type="AlphaFoldDB" id="A0A815KC07"/>
<gene>
    <name evidence="2" type="ORF">JXQ802_LOCUS50630</name>
    <name evidence="1" type="ORF">PYM288_LOCUS34460</name>
</gene>
<evidence type="ECO:0000313" key="2">
    <source>
        <dbReference type="EMBL" id="CAF1621335.1"/>
    </source>
</evidence>
<keyword evidence="4" id="KW-1185">Reference proteome</keyword>
<name>A0A815KC07_9BILA</name>
<protein>
    <submittedName>
        <fullName evidence="1">Uncharacterized protein</fullName>
    </submittedName>
</protein>
<reference evidence="1" key="1">
    <citation type="submission" date="2021-02" db="EMBL/GenBank/DDBJ databases">
        <authorList>
            <person name="Nowell W R."/>
        </authorList>
    </citation>
    <scope>NUCLEOTIDE SEQUENCE</scope>
</reference>
<evidence type="ECO:0000313" key="1">
    <source>
        <dbReference type="EMBL" id="CAF1393623.1"/>
    </source>
</evidence>
<proteinExistence type="predicted"/>
<organism evidence="1 3">
    <name type="scientific">Rotaria sordida</name>
    <dbReference type="NCBI Taxonomy" id="392033"/>
    <lineage>
        <taxon>Eukaryota</taxon>
        <taxon>Metazoa</taxon>
        <taxon>Spiralia</taxon>
        <taxon>Gnathifera</taxon>
        <taxon>Rotifera</taxon>
        <taxon>Eurotatoria</taxon>
        <taxon>Bdelloidea</taxon>
        <taxon>Philodinida</taxon>
        <taxon>Philodinidae</taxon>
        <taxon>Rotaria</taxon>
    </lineage>
</organism>
<dbReference type="EMBL" id="CAJNOL010006749">
    <property type="protein sequence ID" value="CAF1621335.1"/>
    <property type="molecule type" value="Genomic_DNA"/>
</dbReference>